<dbReference type="EMBL" id="JABSTQ010011516">
    <property type="protein sequence ID" value="KAG0410511.1"/>
    <property type="molecule type" value="Genomic_DNA"/>
</dbReference>
<evidence type="ECO:0000313" key="1">
    <source>
        <dbReference type="EMBL" id="KAG0410511.1"/>
    </source>
</evidence>
<sequence>MSADCGQRVERPDDEVSRRMPWAWLGGGGGPNFVGHFGEAGVRPIHQPSDTAADTRAGQGTTAEPTAQTVFPPRCRPPQGLPVLIGRLSQSRRDAPNTPLFTAHAQNGSPGFATTERVKERSTTVKGATR</sequence>
<evidence type="ECO:0000313" key="2">
    <source>
        <dbReference type="Proteomes" id="UP000805193"/>
    </source>
</evidence>
<gene>
    <name evidence="1" type="ORF">HPB47_012369</name>
</gene>
<reference evidence="1 2" key="1">
    <citation type="journal article" date="2020" name="Cell">
        <title>Large-Scale Comparative Analyses of Tick Genomes Elucidate Their Genetic Diversity and Vector Capacities.</title>
        <authorList>
            <consortium name="Tick Genome and Microbiome Consortium (TIGMIC)"/>
            <person name="Jia N."/>
            <person name="Wang J."/>
            <person name="Shi W."/>
            <person name="Du L."/>
            <person name="Sun Y."/>
            <person name="Zhan W."/>
            <person name="Jiang J.F."/>
            <person name="Wang Q."/>
            <person name="Zhang B."/>
            <person name="Ji P."/>
            <person name="Bell-Sakyi L."/>
            <person name="Cui X.M."/>
            <person name="Yuan T.T."/>
            <person name="Jiang B.G."/>
            <person name="Yang W.F."/>
            <person name="Lam T.T."/>
            <person name="Chang Q.C."/>
            <person name="Ding S.J."/>
            <person name="Wang X.J."/>
            <person name="Zhu J.G."/>
            <person name="Ruan X.D."/>
            <person name="Zhao L."/>
            <person name="Wei J.T."/>
            <person name="Ye R.Z."/>
            <person name="Que T.C."/>
            <person name="Du C.H."/>
            <person name="Zhou Y.H."/>
            <person name="Cheng J.X."/>
            <person name="Dai P.F."/>
            <person name="Guo W.B."/>
            <person name="Han X.H."/>
            <person name="Huang E.J."/>
            <person name="Li L.F."/>
            <person name="Wei W."/>
            <person name="Gao Y.C."/>
            <person name="Liu J.Z."/>
            <person name="Shao H.Z."/>
            <person name="Wang X."/>
            <person name="Wang C.C."/>
            <person name="Yang T.C."/>
            <person name="Huo Q.B."/>
            <person name="Li W."/>
            <person name="Chen H.Y."/>
            <person name="Chen S.E."/>
            <person name="Zhou L.G."/>
            <person name="Ni X.B."/>
            <person name="Tian J.H."/>
            <person name="Sheng Y."/>
            <person name="Liu T."/>
            <person name="Pan Y.S."/>
            <person name="Xia L.Y."/>
            <person name="Li J."/>
            <person name="Zhao F."/>
            <person name="Cao W.C."/>
        </authorList>
    </citation>
    <scope>NUCLEOTIDE SEQUENCE [LARGE SCALE GENOMIC DNA]</scope>
    <source>
        <strain evidence="1">Iper-2018</strain>
    </source>
</reference>
<comment type="caution">
    <text evidence="1">The sequence shown here is derived from an EMBL/GenBank/DDBJ whole genome shotgun (WGS) entry which is preliminary data.</text>
</comment>
<accession>A0AC60NTP4</accession>
<keyword evidence="2" id="KW-1185">Reference proteome</keyword>
<organism evidence="1 2">
    <name type="scientific">Ixodes persulcatus</name>
    <name type="common">Taiga tick</name>
    <dbReference type="NCBI Taxonomy" id="34615"/>
    <lineage>
        <taxon>Eukaryota</taxon>
        <taxon>Metazoa</taxon>
        <taxon>Ecdysozoa</taxon>
        <taxon>Arthropoda</taxon>
        <taxon>Chelicerata</taxon>
        <taxon>Arachnida</taxon>
        <taxon>Acari</taxon>
        <taxon>Parasitiformes</taxon>
        <taxon>Ixodida</taxon>
        <taxon>Ixodoidea</taxon>
        <taxon>Ixodidae</taxon>
        <taxon>Ixodinae</taxon>
        <taxon>Ixodes</taxon>
    </lineage>
</organism>
<protein>
    <submittedName>
        <fullName evidence="1">Uncharacterized protein</fullName>
    </submittedName>
</protein>
<proteinExistence type="predicted"/>
<dbReference type="Proteomes" id="UP000805193">
    <property type="component" value="Unassembled WGS sequence"/>
</dbReference>
<name>A0AC60NTP4_IXOPE</name>